<evidence type="ECO:0000313" key="7">
    <source>
        <dbReference type="EMBL" id="QXJ19788.1"/>
    </source>
</evidence>
<dbReference type="Pfam" id="PF00698">
    <property type="entry name" value="Acyl_transf_1"/>
    <property type="match status" value="1"/>
</dbReference>
<evidence type="ECO:0000256" key="3">
    <source>
        <dbReference type="ARBA" id="ARBA00023315"/>
    </source>
</evidence>
<dbReference type="SMART" id="SM00827">
    <property type="entry name" value="PKS_AT"/>
    <property type="match status" value="1"/>
</dbReference>
<dbReference type="PANTHER" id="PTHR42681">
    <property type="entry name" value="MALONYL-COA-ACYL CARRIER PROTEIN TRANSACYLASE, MITOCHONDRIAL"/>
    <property type="match status" value="1"/>
</dbReference>
<dbReference type="Proteomes" id="UP001049518">
    <property type="component" value="Chromosome"/>
</dbReference>
<feature type="compositionally biased region" description="Basic and acidic residues" evidence="5">
    <location>
        <begin position="320"/>
        <end position="333"/>
    </location>
</feature>
<dbReference type="InterPro" id="IPR001227">
    <property type="entry name" value="Ac_transferase_dom_sf"/>
</dbReference>
<keyword evidence="2" id="KW-0808">Transferase</keyword>
<dbReference type="SUPFAM" id="SSF55048">
    <property type="entry name" value="Probable ACP-binding domain of malonyl-CoA ACP transacylase"/>
    <property type="match status" value="1"/>
</dbReference>
<name>A0ABX8QML7_9ACTN</name>
<dbReference type="EC" id="2.3.1.39" evidence="1"/>
<dbReference type="InterPro" id="IPR050858">
    <property type="entry name" value="Mal-CoA-ACP_Trans/PKS_FabD"/>
</dbReference>
<dbReference type="GO" id="GO:0016746">
    <property type="term" value="F:acyltransferase activity"/>
    <property type="evidence" value="ECO:0007669"/>
    <property type="project" value="UniProtKB-KW"/>
</dbReference>
<reference evidence="7" key="1">
    <citation type="submission" date="2020-07" db="EMBL/GenBank/DDBJ databases">
        <authorList>
            <person name="Tarantini F.S."/>
            <person name="Hong K.W."/>
            <person name="Chan K.G."/>
        </authorList>
    </citation>
    <scope>NUCLEOTIDE SEQUENCE</scope>
    <source>
        <strain evidence="7">32-07</strain>
    </source>
</reference>
<evidence type="ECO:0000313" key="8">
    <source>
        <dbReference type="Proteomes" id="UP001049518"/>
    </source>
</evidence>
<dbReference type="EMBL" id="CP059572">
    <property type="protein sequence ID" value="QXJ19788.1"/>
    <property type="molecule type" value="Genomic_DNA"/>
</dbReference>
<protein>
    <recommendedName>
        <fullName evidence="1">[acyl-carrier-protein] S-malonyltransferase</fullName>
        <ecNumber evidence="1">2.3.1.39</ecNumber>
    </recommendedName>
</protein>
<dbReference type="Gene3D" id="3.40.366.10">
    <property type="entry name" value="Malonyl-Coenzyme A Acyl Carrier Protein, domain 2"/>
    <property type="match status" value="1"/>
</dbReference>
<accession>A0ABX8QML7</accession>
<feature type="domain" description="Malonyl-CoA:ACP transacylase (MAT)" evidence="6">
    <location>
        <begin position="41"/>
        <end position="319"/>
    </location>
</feature>
<evidence type="ECO:0000256" key="4">
    <source>
        <dbReference type="ARBA" id="ARBA00048462"/>
    </source>
</evidence>
<evidence type="ECO:0000256" key="5">
    <source>
        <dbReference type="SAM" id="MobiDB-lite"/>
    </source>
</evidence>
<sequence>MFLSFRPAEELKPDDVCAFLFAGTGSAGVPDLASASRWGPAAARAVADVLDAVQEGLPARWPSLRAVLLDDPGGYREAARVPGVAQLCGYAASVAVDRALRASGVHPAHAVGQSFGEIAALVCAGAFTVADGARMAAGLVGVLARRGAGGGMGMLEAGEDGARACIAAAGAPEVVVACLNAPSATVVSGPSGPLEAVLAEAGRRGVRAARLAVPYLSHHPAMAGADQEWYEMIRGFPRRALEVRVHSPVRGGAYADGDDLHRALADCIVKPVRLPQALRAVRAAGVTVFTEAGPGTALCECARLSVPGARTLAPLRSRPRREAPGDAPGDARGDAPQGAGDAPVPGKSAAGIAPDTAGEQEDHDGH</sequence>
<proteinExistence type="predicted"/>
<gene>
    <name evidence="7" type="ORF">AGRA3207_000380</name>
</gene>
<comment type="catalytic activity">
    <reaction evidence="4">
        <text>holo-[ACP] + malonyl-CoA = malonyl-[ACP] + CoA</text>
        <dbReference type="Rhea" id="RHEA:41792"/>
        <dbReference type="Rhea" id="RHEA-COMP:9623"/>
        <dbReference type="Rhea" id="RHEA-COMP:9685"/>
        <dbReference type="ChEBI" id="CHEBI:57287"/>
        <dbReference type="ChEBI" id="CHEBI:57384"/>
        <dbReference type="ChEBI" id="CHEBI:64479"/>
        <dbReference type="ChEBI" id="CHEBI:78449"/>
        <dbReference type="EC" id="2.3.1.39"/>
    </reaction>
</comment>
<keyword evidence="8" id="KW-1185">Reference proteome</keyword>
<dbReference type="PANTHER" id="PTHR42681:SF1">
    <property type="entry name" value="MALONYL-COA-ACYL CARRIER PROTEIN TRANSACYLASE, MITOCHONDRIAL"/>
    <property type="match status" value="1"/>
</dbReference>
<dbReference type="InterPro" id="IPR014043">
    <property type="entry name" value="Acyl_transferase_dom"/>
</dbReference>
<feature type="region of interest" description="Disordered" evidence="5">
    <location>
        <begin position="312"/>
        <end position="366"/>
    </location>
</feature>
<organism evidence="7 8">
    <name type="scientific">Actinomadura graeca</name>
    <dbReference type="NCBI Taxonomy" id="2750812"/>
    <lineage>
        <taxon>Bacteria</taxon>
        <taxon>Bacillati</taxon>
        <taxon>Actinomycetota</taxon>
        <taxon>Actinomycetes</taxon>
        <taxon>Streptosporangiales</taxon>
        <taxon>Thermomonosporaceae</taxon>
        <taxon>Actinomadura</taxon>
    </lineage>
</organism>
<keyword evidence="3 7" id="KW-0012">Acyltransferase</keyword>
<dbReference type="SUPFAM" id="SSF52151">
    <property type="entry name" value="FabD/lysophospholipase-like"/>
    <property type="match status" value="1"/>
</dbReference>
<evidence type="ECO:0000256" key="2">
    <source>
        <dbReference type="ARBA" id="ARBA00022679"/>
    </source>
</evidence>
<evidence type="ECO:0000259" key="6">
    <source>
        <dbReference type="SMART" id="SM00827"/>
    </source>
</evidence>
<dbReference type="InterPro" id="IPR016035">
    <property type="entry name" value="Acyl_Trfase/lysoPLipase"/>
</dbReference>
<dbReference type="InterPro" id="IPR016036">
    <property type="entry name" value="Malonyl_transacylase_ACP-bd"/>
</dbReference>
<dbReference type="RefSeq" id="WP_231332817.1">
    <property type="nucleotide sequence ID" value="NZ_CP059572.1"/>
</dbReference>
<evidence type="ECO:0000256" key="1">
    <source>
        <dbReference type="ARBA" id="ARBA00013258"/>
    </source>
</evidence>